<feature type="domain" description="Protein-glutamine gamma-glutamyltransferase-like C-terminal" evidence="3">
    <location>
        <begin position="147"/>
        <end position="215"/>
    </location>
</feature>
<dbReference type="Proteomes" id="UP000319514">
    <property type="component" value="Unassembled WGS sequence"/>
</dbReference>
<reference evidence="4 5" key="1">
    <citation type="submission" date="2019-06" db="EMBL/GenBank/DDBJ databases">
        <title>Sequencing the genomes of 1000 actinobacteria strains.</title>
        <authorList>
            <person name="Klenk H.-P."/>
        </authorList>
    </citation>
    <scope>NUCLEOTIDE SEQUENCE [LARGE SCALE GENOMIC DNA]</scope>
    <source>
        <strain evidence="4 5">DSM 18082</strain>
    </source>
</reference>
<evidence type="ECO:0000256" key="2">
    <source>
        <dbReference type="SAM" id="Phobius"/>
    </source>
</evidence>
<comment type="caution">
    <text evidence="4">The sequence shown here is derived from an EMBL/GenBank/DDBJ whole genome shotgun (WGS) entry which is preliminary data.</text>
</comment>
<feature type="region of interest" description="Disordered" evidence="1">
    <location>
        <begin position="32"/>
        <end position="59"/>
    </location>
</feature>
<organism evidence="4 5">
    <name type="scientific">Oryzihumus leptocrescens</name>
    <dbReference type="NCBI Taxonomy" id="297536"/>
    <lineage>
        <taxon>Bacteria</taxon>
        <taxon>Bacillati</taxon>
        <taxon>Actinomycetota</taxon>
        <taxon>Actinomycetes</taxon>
        <taxon>Micrococcales</taxon>
        <taxon>Intrasporangiaceae</taxon>
        <taxon>Oryzihumus</taxon>
    </lineage>
</organism>
<evidence type="ECO:0000259" key="3">
    <source>
        <dbReference type="Pfam" id="PF13559"/>
    </source>
</evidence>
<evidence type="ECO:0000313" key="4">
    <source>
        <dbReference type="EMBL" id="TQL59705.1"/>
    </source>
</evidence>
<gene>
    <name evidence="4" type="ORF">FB474_1071</name>
</gene>
<dbReference type="InterPro" id="IPR025403">
    <property type="entry name" value="TgpA-like_C"/>
</dbReference>
<keyword evidence="5" id="KW-1185">Reference proteome</keyword>
<evidence type="ECO:0000256" key="1">
    <source>
        <dbReference type="SAM" id="MobiDB-lite"/>
    </source>
</evidence>
<dbReference type="RefSeq" id="WP_141787689.1">
    <property type="nucleotide sequence ID" value="NZ_BAAAKX010000004.1"/>
</dbReference>
<accession>A0A542ZHA6</accession>
<name>A0A542ZHA6_9MICO</name>
<keyword evidence="2" id="KW-0472">Membrane</keyword>
<keyword evidence="2" id="KW-0812">Transmembrane</keyword>
<dbReference type="EMBL" id="VFOQ01000001">
    <property type="protein sequence ID" value="TQL59705.1"/>
    <property type="molecule type" value="Genomic_DNA"/>
</dbReference>
<sequence>MDRTRGVAIGGAALGFALLVWVSASGSVSALSTPTADLPRGQPAPTPTPSASPTSTATTAPVRAAHDLGSFWEGFAVVFTAVVVLAALVVLWSLWQMWRDRDRVRRSVPAVPAFEPVPDVQEALTATASAQLAGLAHGSPRNAIVACWVALEETASAAGLPRSPAETSAEFTARVIEAHAVDPRAIATLSALFREARFSAHDLGEDARVRATAALTTLHEDLARRRDVVSSGPGGMP</sequence>
<dbReference type="Pfam" id="PF13559">
    <property type="entry name" value="DUF4129"/>
    <property type="match status" value="1"/>
</dbReference>
<feature type="transmembrane region" description="Helical" evidence="2">
    <location>
        <begin position="75"/>
        <end position="95"/>
    </location>
</feature>
<dbReference type="OrthoDB" id="5198230at2"/>
<evidence type="ECO:0000313" key="5">
    <source>
        <dbReference type="Proteomes" id="UP000319514"/>
    </source>
</evidence>
<dbReference type="AlphaFoldDB" id="A0A542ZHA6"/>
<protein>
    <submittedName>
        <fullName evidence="4">Uncharacterized protein DUF4129</fullName>
    </submittedName>
</protein>
<proteinExistence type="predicted"/>
<keyword evidence="2" id="KW-1133">Transmembrane helix</keyword>